<accession>A0A0G4PWR5</accession>
<organism evidence="1 2">
    <name type="scientific">Penicillium camemberti (strain FM 013)</name>
    <dbReference type="NCBI Taxonomy" id="1429867"/>
    <lineage>
        <taxon>Eukaryota</taxon>
        <taxon>Fungi</taxon>
        <taxon>Dikarya</taxon>
        <taxon>Ascomycota</taxon>
        <taxon>Pezizomycotina</taxon>
        <taxon>Eurotiomycetes</taxon>
        <taxon>Eurotiomycetidae</taxon>
        <taxon>Eurotiales</taxon>
        <taxon>Aspergillaceae</taxon>
        <taxon>Penicillium</taxon>
    </lineage>
</organism>
<gene>
    <name evidence="1" type="ORF">PCAMFM013_S063g000018</name>
</gene>
<dbReference type="STRING" id="1429867.A0A0G4PWR5"/>
<evidence type="ECO:0000313" key="2">
    <source>
        <dbReference type="Proteomes" id="UP000053732"/>
    </source>
</evidence>
<proteinExistence type="predicted"/>
<dbReference type="EMBL" id="HG793196">
    <property type="protein sequence ID" value="CRL30912.1"/>
    <property type="molecule type" value="Genomic_DNA"/>
</dbReference>
<keyword evidence="2" id="KW-1185">Reference proteome</keyword>
<name>A0A0G4PWR5_PENC3</name>
<dbReference type="AlphaFoldDB" id="A0A0G4PWR5"/>
<reference evidence="1 2" key="1">
    <citation type="journal article" date="2014" name="Nat. Commun.">
        <title>Multiple recent horizontal transfers of a large genomic region in cheese making fungi.</title>
        <authorList>
            <person name="Cheeseman K."/>
            <person name="Ropars J."/>
            <person name="Renault P."/>
            <person name="Dupont J."/>
            <person name="Gouzy J."/>
            <person name="Branca A."/>
            <person name="Abraham A.L."/>
            <person name="Ceppi M."/>
            <person name="Conseiller E."/>
            <person name="Debuchy R."/>
            <person name="Malagnac F."/>
            <person name="Goarin A."/>
            <person name="Silar P."/>
            <person name="Lacoste S."/>
            <person name="Sallet E."/>
            <person name="Bensimon A."/>
            <person name="Giraud T."/>
            <person name="Brygoo Y."/>
        </authorList>
    </citation>
    <scope>NUCLEOTIDE SEQUENCE [LARGE SCALE GENOMIC DNA]</scope>
    <source>
        <strain evidence="2">FM 013</strain>
    </source>
</reference>
<protein>
    <submittedName>
        <fullName evidence="1">Str. FM013</fullName>
    </submittedName>
</protein>
<dbReference type="Proteomes" id="UP000053732">
    <property type="component" value="Unassembled WGS sequence"/>
</dbReference>
<evidence type="ECO:0000313" key="1">
    <source>
        <dbReference type="EMBL" id="CRL30912.1"/>
    </source>
</evidence>
<sequence length="165" mass="18316">MLANAMDHAWYRQNVITPASIGFDDLQTEVEPLDNAGLAHGYSLSPFLFAIQLRSGRPASRLPQGGPEDIDRIEAWAERTGSCFAGEKTEVIHISRTRKEQNQGQLIMNGNAFKPSTTAKLLVDHELRWKEHVQQAVKRATKANIGLGGLRQLYEACVTLVVDYA</sequence>